<dbReference type="Proteomes" id="UP000324897">
    <property type="component" value="Chromosome 2"/>
</dbReference>
<keyword evidence="3" id="KW-1185">Reference proteome</keyword>
<name>A0A5J9ULV9_9POAL</name>
<sequence length="141" mass="15091">MLRHRCTTPKRSPAAAKHCAQVPNRRRQAPRPRLQSGGEATTALKDSIPQYPVSGAQIRSSSGWFELQPPGPLSPAVRRSSAPPAARRPTAADPGVVVQIEVQQPLTRSSSTRHSTAAHRAQGLGIAIAARAPSDRWTVGR</sequence>
<feature type="compositionally biased region" description="Low complexity" evidence="1">
    <location>
        <begin position="74"/>
        <end position="94"/>
    </location>
</feature>
<proteinExistence type="predicted"/>
<protein>
    <submittedName>
        <fullName evidence="2">Uncharacterized protein</fullName>
    </submittedName>
</protein>
<dbReference type="AlphaFoldDB" id="A0A5J9ULV9"/>
<evidence type="ECO:0000313" key="2">
    <source>
        <dbReference type="EMBL" id="TVU24308.1"/>
    </source>
</evidence>
<feature type="region of interest" description="Disordered" evidence="1">
    <location>
        <begin position="1"/>
        <end position="94"/>
    </location>
</feature>
<feature type="non-terminal residue" evidence="2">
    <location>
        <position position="1"/>
    </location>
</feature>
<dbReference type="EMBL" id="RWGY01000013">
    <property type="protein sequence ID" value="TVU24308.1"/>
    <property type="molecule type" value="Genomic_DNA"/>
</dbReference>
<gene>
    <name evidence="2" type="ORF">EJB05_26736</name>
</gene>
<comment type="caution">
    <text evidence="2">The sequence shown here is derived from an EMBL/GenBank/DDBJ whole genome shotgun (WGS) entry which is preliminary data.</text>
</comment>
<reference evidence="2 3" key="1">
    <citation type="journal article" date="2019" name="Sci. Rep.">
        <title>A high-quality genome of Eragrostis curvula grass provides insights into Poaceae evolution and supports new strategies to enhance forage quality.</title>
        <authorList>
            <person name="Carballo J."/>
            <person name="Santos B.A.C.M."/>
            <person name="Zappacosta D."/>
            <person name="Garbus I."/>
            <person name="Selva J.P."/>
            <person name="Gallo C.A."/>
            <person name="Diaz A."/>
            <person name="Albertini E."/>
            <person name="Caccamo M."/>
            <person name="Echenique V."/>
        </authorList>
    </citation>
    <scope>NUCLEOTIDE SEQUENCE [LARGE SCALE GENOMIC DNA]</scope>
    <source>
        <strain evidence="3">cv. Victoria</strain>
        <tissue evidence="2">Leaf</tissue>
    </source>
</reference>
<accession>A0A5J9ULV9</accession>
<evidence type="ECO:0000313" key="3">
    <source>
        <dbReference type="Proteomes" id="UP000324897"/>
    </source>
</evidence>
<dbReference type="Gramene" id="TVU24308">
    <property type="protein sequence ID" value="TVU24308"/>
    <property type="gene ID" value="EJB05_26736"/>
</dbReference>
<organism evidence="2 3">
    <name type="scientific">Eragrostis curvula</name>
    <name type="common">weeping love grass</name>
    <dbReference type="NCBI Taxonomy" id="38414"/>
    <lineage>
        <taxon>Eukaryota</taxon>
        <taxon>Viridiplantae</taxon>
        <taxon>Streptophyta</taxon>
        <taxon>Embryophyta</taxon>
        <taxon>Tracheophyta</taxon>
        <taxon>Spermatophyta</taxon>
        <taxon>Magnoliopsida</taxon>
        <taxon>Liliopsida</taxon>
        <taxon>Poales</taxon>
        <taxon>Poaceae</taxon>
        <taxon>PACMAD clade</taxon>
        <taxon>Chloridoideae</taxon>
        <taxon>Eragrostideae</taxon>
        <taxon>Eragrostidinae</taxon>
        <taxon>Eragrostis</taxon>
    </lineage>
</organism>
<evidence type="ECO:0000256" key="1">
    <source>
        <dbReference type="SAM" id="MobiDB-lite"/>
    </source>
</evidence>